<sequence length="277" mass="28787">MNQIIIPILIIGGMGLLFGALLGVASRVFAVKTDERVPKILDALPGANCGGCGFAGCSAYANALVKGGVRPNMCPVGGEATAQKIAEILGVENETKEKMVARVLCNGTPERALQKYTFDGPRDCHSAARLGGGEKMCPHGCLGLGSCVKVCKFDAISVETGVAVVDPDKCVACGACAAECPKKIIKILPAKSKYTITCKSVEKGKLTRHDCQVGCIGCGICAKNCPKEAITVKDNLAAIDPLKCVNCGICAKKCPQHAINHVDQLGVHFVIPPNPAA</sequence>
<keyword evidence="8 10" id="KW-0411">Iron-sulfur</keyword>
<keyword evidence="6 10" id="KW-0249">Electron transport</keyword>
<dbReference type="SUPFAM" id="SSF54862">
    <property type="entry name" value="4Fe-4S ferredoxins"/>
    <property type="match status" value="1"/>
</dbReference>
<dbReference type="Pfam" id="PF00037">
    <property type="entry name" value="Fer4"/>
    <property type="match status" value="1"/>
</dbReference>
<feature type="domain" description="4Fe-4S ferredoxin-type" evidence="11">
    <location>
        <begin position="161"/>
        <end position="190"/>
    </location>
</feature>
<comment type="function">
    <text evidence="10">Part of a membrane-bound complex that couples electron transfer with translocation of ions across the membrane.</text>
</comment>
<feature type="binding site" evidence="10">
    <location>
        <position position="49"/>
    </location>
    <ligand>
        <name>[4Fe-4S] cluster</name>
        <dbReference type="ChEBI" id="CHEBI:49883"/>
        <label>1</label>
    </ligand>
</feature>
<feature type="binding site" evidence="10">
    <location>
        <position position="74"/>
    </location>
    <ligand>
        <name>[4Fe-4S] cluster</name>
        <dbReference type="ChEBI" id="CHEBI:49883"/>
        <label>1</label>
    </ligand>
</feature>
<keyword evidence="3 10" id="KW-0479">Metal-binding</keyword>
<evidence type="ECO:0000256" key="5">
    <source>
        <dbReference type="ARBA" id="ARBA00022967"/>
    </source>
</evidence>
<dbReference type="InterPro" id="IPR010207">
    <property type="entry name" value="Elect_transpt_cplx_RnfB/RsxB"/>
</dbReference>
<dbReference type="Gene3D" id="1.10.15.40">
    <property type="entry name" value="Electron transport complex subunit B, putative Fe-S cluster"/>
    <property type="match status" value="1"/>
</dbReference>
<dbReference type="GO" id="GO:0009055">
    <property type="term" value="F:electron transfer activity"/>
    <property type="evidence" value="ECO:0007669"/>
    <property type="project" value="InterPro"/>
</dbReference>
<evidence type="ECO:0000313" key="13">
    <source>
        <dbReference type="EMBL" id="MBE5040003.1"/>
    </source>
</evidence>
<dbReference type="PROSITE" id="PS51656">
    <property type="entry name" value="4FE4S"/>
    <property type="match status" value="1"/>
</dbReference>
<reference evidence="13" key="1">
    <citation type="submission" date="2020-10" db="EMBL/GenBank/DDBJ databases">
        <title>ChiBAC.</title>
        <authorList>
            <person name="Zenner C."/>
            <person name="Hitch T.C.A."/>
            <person name="Clavel T."/>
        </authorList>
    </citation>
    <scope>NUCLEOTIDE SEQUENCE</scope>
    <source>
        <strain evidence="13">DSM 107454</strain>
    </source>
</reference>
<feature type="binding site" evidence="10">
    <location>
        <position position="57"/>
    </location>
    <ligand>
        <name>[4Fe-4S] cluster</name>
        <dbReference type="ChEBI" id="CHEBI:49883"/>
        <label>1</label>
    </ligand>
</feature>
<comment type="caution">
    <text evidence="13">The sequence shown here is derived from an EMBL/GenBank/DDBJ whole genome shotgun (WGS) entry which is preliminary data.</text>
</comment>
<dbReference type="InterPro" id="IPR017900">
    <property type="entry name" value="4Fe4S_Fe_S_CS"/>
</dbReference>
<feature type="binding site" evidence="10">
    <location>
        <position position="52"/>
    </location>
    <ligand>
        <name>[4Fe-4S] cluster</name>
        <dbReference type="ChEBI" id="CHEBI:49883"/>
        <label>1</label>
    </ligand>
</feature>
<dbReference type="Gene3D" id="3.30.70.20">
    <property type="match status" value="2"/>
</dbReference>
<evidence type="ECO:0000256" key="10">
    <source>
        <dbReference type="HAMAP-Rule" id="MF_00463"/>
    </source>
</evidence>
<dbReference type="NCBIfam" id="TIGR01944">
    <property type="entry name" value="rnfB"/>
    <property type="match status" value="1"/>
</dbReference>
<dbReference type="PROSITE" id="PS51379">
    <property type="entry name" value="4FE4S_FER_2"/>
    <property type="match status" value="3"/>
</dbReference>
<evidence type="ECO:0000256" key="8">
    <source>
        <dbReference type="ARBA" id="ARBA00023014"/>
    </source>
</evidence>
<accession>A0A9D5RBG4</accession>
<comment type="subcellular location">
    <subcellularLocation>
        <location evidence="10">Cell membrane</location>
    </subcellularLocation>
</comment>
<comment type="cofactor">
    <cofactor evidence="10">
        <name>[4Fe-4S] cluster</name>
        <dbReference type="ChEBI" id="CHEBI:49883"/>
    </cofactor>
    <text evidence="10">Binds 3 [4Fe-4S] clusters.</text>
</comment>
<gene>
    <name evidence="10" type="primary">rnfB</name>
    <name evidence="13" type="ORF">INF28_05940</name>
</gene>
<evidence type="ECO:0000256" key="9">
    <source>
        <dbReference type="ARBA" id="ARBA00023136"/>
    </source>
</evidence>
<evidence type="ECO:0000259" key="11">
    <source>
        <dbReference type="PROSITE" id="PS51379"/>
    </source>
</evidence>
<dbReference type="AlphaFoldDB" id="A0A9D5RBG4"/>
<evidence type="ECO:0000256" key="3">
    <source>
        <dbReference type="ARBA" id="ARBA00022723"/>
    </source>
</evidence>
<keyword evidence="10" id="KW-1003">Cell membrane</keyword>
<evidence type="ECO:0000259" key="12">
    <source>
        <dbReference type="PROSITE" id="PS51656"/>
    </source>
</evidence>
<comment type="subunit">
    <text evidence="10">The complex is composed of six subunits: RnfA, RnfB, RnfC, RnfD, RnfE and RnfG.</text>
</comment>
<keyword evidence="7 10" id="KW-0408">Iron</keyword>
<feature type="domain" description="4Fe-4S ferredoxin-type" evidence="11">
    <location>
        <begin position="205"/>
        <end position="234"/>
    </location>
</feature>
<keyword evidence="9 10" id="KW-0472">Membrane</keyword>
<dbReference type="EMBL" id="JADCKB010000009">
    <property type="protein sequence ID" value="MBE5040003.1"/>
    <property type="molecule type" value="Genomic_DNA"/>
</dbReference>
<dbReference type="PROSITE" id="PS00198">
    <property type="entry name" value="4FE4S_FER_1"/>
    <property type="match status" value="2"/>
</dbReference>
<dbReference type="GO" id="GO:0046872">
    <property type="term" value="F:metal ion binding"/>
    <property type="evidence" value="ECO:0007669"/>
    <property type="project" value="UniProtKB-KW"/>
</dbReference>
<dbReference type="Pfam" id="PF04060">
    <property type="entry name" value="FeS"/>
    <property type="match status" value="1"/>
</dbReference>
<evidence type="ECO:0000256" key="4">
    <source>
        <dbReference type="ARBA" id="ARBA00022737"/>
    </source>
</evidence>
<keyword evidence="5 10" id="KW-1278">Translocase</keyword>
<feature type="binding site" evidence="10">
    <location>
        <position position="151"/>
    </location>
    <ligand>
        <name>[4Fe-4S] cluster</name>
        <dbReference type="ChEBI" id="CHEBI:49883"/>
        <label>3</label>
    </ligand>
</feature>
<protein>
    <recommendedName>
        <fullName evidence="10">Ion-translocating oxidoreductase complex subunit B</fullName>
        <ecNumber evidence="10">7.-.-.-</ecNumber>
    </recommendedName>
    <alternativeName>
        <fullName evidence="10">Rnf electron transport complex subunit B</fullName>
    </alternativeName>
</protein>
<keyword evidence="1 10" id="KW-0813">Transport</keyword>
<feature type="binding site" evidence="10">
    <location>
        <position position="141"/>
    </location>
    <ligand>
        <name>[4Fe-4S] cluster</name>
        <dbReference type="ChEBI" id="CHEBI:49883"/>
        <label>2</label>
    </ligand>
</feature>
<dbReference type="RefSeq" id="WP_226392550.1">
    <property type="nucleotide sequence ID" value="NZ_JADCKB010000009.1"/>
</dbReference>
<evidence type="ECO:0000256" key="6">
    <source>
        <dbReference type="ARBA" id="ARBA00022982"/>
    </source>
</evidence>
<dbReference type="GO" id="GO:0022900">
    <property type="term" value="P:electron transport chain"/>
    <property type="evidence" value="ECO:0007669"/>
    <property type="project" value="UniProtKB-UniRule"/>
</dbReference>
<feature type="binding site" evidence="10">
    <location>
        <position position="180"/>
    </location>
    <ligand>
        <name>[4Fe-4S] cluster</name>
        <dbReference type="ChEBI" id="CHEBI:49883"/>
        <label>2</label>
    </ligand>
</feature>
<feature type="region of interest" description="Hydrophobic" evidence="10">
    <location>
        <begin position="1"/>
        <end position="26"/>
    </location>
</feature>
<feature type="domain" description="4Fe-4S ferredoxin-type" evidence="11">
    <location>
        <begin position="235"/>
        <end position="264"/>
    </location>
</feature>
<dbReference type="InterPro" id="IPR007202">
    <property type="entry name" value="4Fe-4S_dom"/>
</dbReference>
<feature type="binding site" evidence="10">
    <location>
        <position position="147"/>
    </location>
    <ligand>
        <name>[4Fe-4S] cluster</name>
        <dbReference type="ChEBI" id="CHEBI:49883"/>
        <label>2</label>
    </ligand>
</feature>
<organism evidence="13 14">
    <name type="scientific">Ructibacterium gallinarum</name>
    <dbReference type="NCBI Taxonomy" id="2779355"/>
    <lineage>
        <taxon>Bacteria</taxon>
        <taxon>Bacillati</taxon>
        <taxon>Bacillota</taxon>
        <taxon>Clostridia</taxon>
        <taxon>Eubacteriales</taxon>
        <taxon>Oscillospiraceae</taxon>
        <taxon>Ructibacterium</taxon>
    </lineage>
</organism>
<keyword evidence="14" id="KW-1185">Reference proteome</keyword>
<feature type="binding site" evidence="10">
    <location>
        <position position="170"/>
    </location>
    <ligand>
        <name>[4Fe-4S] cluster</name>
        <dbReference type="ChEBI" id="CHEBI:49883"/>
        <label>3</label>
    </ligand>
</feature>
<dbReference type="Pfam" id="PF12838">
    <property type="entry name" value="Fer4_7"/>
    <property type="match status" value="1"/>
</dbReference>
<dbReference type="HAMAP" id="MF_00463">
    <property type="entry name" value="RsxB_RnfB"/>
    <property type="match status" value="1"/>
</dbReference>
<name>A0A9D5RBG4_9FIRM</name>
<dbReference type="InterPro" id="IPR017896">
    <property type="entry name" value="4Fe4S_Fe-S-bd"/>
</dbReference>
<evidence type="ECO:0000256" key="1">
    <source>
        <dbReference type="ARBA" id="ARBA00022448"/>
    </source>
</evidence>
<comment type="similarity">
    <text evidence="10">Belongs to the 4Fe4S bacterial-type ferredoxin family. RnfB subfamily.</text>
</comment>
<feature type="binding site" evidence="10">
    <location>
        <position position="137"/>
    </location>
    <ligand>
        <name>[4Fe-4S] cluster</name>
        <dbReference type="ChEBI" id="CHEBI:49883"/>
        <label>2</label>
    </ligand>
</feature>
<feature type="domain" description="4Fe-4S" evidence="12">
    <location>
        <begin position="32"/>
        <end position="91"/>
    </location>
</feature>
<dbReference type="InterPro" id="IPR050395">
    <property type="entry name" value="4Fe4S_Ferredoxin_RnfB"/>
</dbReference>
<comment type="caution">
    <text evidence="10">Lacks conserved residue(s) required for the propagation of feature annotation.</text>
</comment>
<feature type="binding site" evidence="10">
    <location>
        <position position="173"/>
    </location>
    <ligand>
        <name>[4Fe-4S] cluster</name>
        <dbReference type="ChEBI" id="CHEBI:49883"/>
        <label>3</label>
    </ligand>
</feature>
<feature type="binding site" evidence="10">
    <location>
        <position position="176"/>
    </location>
    <ligand>
        <name>[4Fe-4S] cluster</name>
        <dbReference type="ChEBI" id="CHEBI:49883"/>
        <label>3</label>
    </ligand>
</feature>
<dbReference type="GO" id="GO:0005886">
    <property type="term" value="C:plasma membrane"/>
    <property type="evidence" value="ECO:0007669"/>
    <property type="project" value="UniProtKB-SubCell"/>
</dbReference>
<dbReference type="PANTHER" id="PTHR43560:SF1">
    <property type="entry name" value="ION-TRANSLOCATING OXIDOREDUCTASE COMPLEX SUBUNIT B"/>
    <property type="match status" value="1"/>
</dbReference>
<keyword evidence="4 10" id="KW-0677">Repeat</keyword>
<keyword evidence="2 10" id="KW-0004">4Fe-4S</keyword>
<evidence type="ECO:0000313" key="14">
    <source>
        <dbReference type="Proteomes" id="UP000806542"/>
    </source>
</evidence>
<dbReference type="EC" id="7.-.-.-" evidence="10"/>
<evidence type="ECO:0000256" key="2">
    <source>
        <dbReference type="ARBA" id="ARBA00022485"/>
    </source>
</evidence>
<dbReference type="GO" id="GO:0051539">
    <property type="term" value="F:4 iron, 4 sulfur cluster binding"/>
    <property type="evidence" value="ECO:0007669"/>
    <property type="project" value="UniProtKB-UniRule"/>
</dbReference>
<proteinExistence type="inferred from homology"/>
<dbReference type="CDD" id="cd10549">
    <property type="entry name" value="MtMvhB_like"/>
    <property type="match status" value="1"/>
</dbReference>
<dbReference type="PANTHER" id="PTHR43560">
    <property type="entry name" value="ION-TRANSLOCATING OXIDOREDUCTASE COMPLEX SUBUNIT B"/>
    <property type="match status" value="1"/>
</dbReference>
<dbReference type="Proteomes" id="UP000806542">
    <property type="component" value="Unassembled WGS sequence"/>
</dbReference>
<evidence type="ECO:0000256" key="7">
    <source>
        <dbReference type="ARBA" id="ARBA00023004"/>
    </source>
</evidence>